<keyword evidence="3" id="KW-1185">Reference proteome</keyword>
<proteinExistence type="predicted"/>
<comment type="caution">
    <text evidence="2">The sequence shown here is derived from an EMBL/GenBank/DDBJ whole genome shotgun (WGS) entry which is preliminary data.</text>
</comment>
<gene>
    <name evidence="2" type="ORF">Sjap_026652</name>
</gene>
<evidence type="ECO:0000313" key="3">
    <source>
        <dbReference type="Proteomes" id="UP001417504"/>
    </source>
</evidence>
<evidence type="ECO:0000256" key="1">
    <source>
        <dbReference type="SAM" id="MobiDB-lite"/>
    </source>
</evidence>
<feature type="region of interest" description="Disordered" evidence="1">
    <location>
        <begin position="126"/>
        <end position="149"/>
    </location>
</feature>
<sequence>MSLKQSDSVLSLFSFRIPRMSRPILTSFMRSRTTKPPPQIKMSPTPARTTFSIFGRVRSGGTKERCFLSVQSRYRPPMLPRSAYRGIEREDPGPEQVGLGYRAVSAVGGDRGRARTVHSVARLDPRRQSLGCSPNPTRERTGGNRSMGNVRVSSQGSFFVVGHRAGFGRAVQSGAQGSWAEPYLAGGHSPHEERAVGDGAFCFFSREGRINLIVPIGSCVAASIDEERRAA</sequence>
<dbReference type="AlphaFoldDB" id="A0AAP0DUQ0"/>
<evidence type="ECO:0000313" key="2">
    <source>
        <dbReference type="EMBL" id="KAK9081445.1"/>
    </source>
</evidence>
<name>A0AAP0DUQ0_9MAGN</name>
<accession>A0AAP0DUQ0</accession>
<reference evidence="2 3" key="1">
    <citation type="submission" date="2024-01" db="EMBL/GenBank/DDBJ databases">
        <title>Genome assemblies of Stephania.</title>
        <authorList>
            <person name="Yang L."/>
        </authorList>
    </citation>
    <scope>NUCLEOTIDE SEQUENCE [LARGE SCALE GENOMIC DNA]</scope>
    <source>
        <strain evidence="2">QJT</strain>
        <tissue evidence="2">Leaf</tissue>
    </source>
</reference>
<dbReference type="Proteomes" id="UP001417504">
    <property type="component" value="Unassembled WGS sequence"/>
</dbReference>
<dbReference type="EMBL" id="JBBNAE010000015">
    <property type="protein sequence ID" value="KAK9081445.1"/>
    <property type="molecule type" value="Genomic_DNA"/>
</dbReference>
<organism evidence="2 3">
    <name type="scientific">Stephania japonica</name>
    <dbReference type="NCBI Taxonomy" id="461633"/>
    <lineage>
        <taxon>Eukaryota</taxon>
        <taxon>Viridiplantae</taxon>
        <taxon>Streptophyta</taxon>
        <taxon>Embryophyta</taxon>
        <taxon>Tracheophyta</taxon>
        <taxon>Spermatophyta</taxon>
        <taxon>Magnoliopsida</taxon>
        <taxon>Ranunculales</taxon>
        <taxon>Menispermaceae</taxon>
        <taxon>Menispermoideae</taxon>
        <taxon>Cissampelideae</taxon>
        <taxon>Stephania</taxon>
    </lineage>
</organism>
<protein>
    <submittedName>
        <fullName evidence="2">Uncharacterized protein</fullName>
    </submittedName>
</protein>